<accession>A0A451AFZ3</accession>
<sequence length="64" mass="7110">MVKTMIRDTRFPANAGITKGLQDGRVATLLCLPASYRGYWNAAHASNLFISRSALQMDRARRLG</sequence>
<reference evidence="1" key="1">
    <citation type="submission" date="2019-02" db="EMBL/GenBank/DDBJ databases">
        <authorList>
            <person name="Gruber-Vodicka R. H."/>
            <person name="Seah K. B. B."/>
        </authorList>
    </citation>
    <scope>NUCLEOTIDE SEQUENCE</scope>
    <source>
        <strain evidence="1">BECK_BY8</strain>
    </source>
</reference>
<gene>
    <name evidence="1" type="ORF">BECKUNK1418G_GA0071005_105424</name>
</gene>
<proteinExistence type="predicted"/>
<protein>
    <submittedName>
        <fullName evidence="1">Uncharacterized protein</fullName>
    </submittedName>
</protein>
<dbReference type="AlphaFoldDB" id="A0A451AFZ3"/>
<organism evidence="1">
    <name type="scientific">Candidatus Kentrum sp. UNK</name>
    <dbReference type="NCBI Taxonomy" id="2126344"/>
    <lineage>
        <taxon>Bacteria</taxon>
        <taxon>Pseudomonadati</taxon>
        <taxon>Pseudomonadota</taxon>
        <taxon>Gammaproteobacteria</taxon>
        <taxon>Candidatus Kentrum</taxon>
    </lineage>
</organism>
<dbReference type="EMBL" id="CAADFZ010000054">
    <property type="protein sequence ID" value="VFK64970.1"/>
    <property type="molecule type" value="Genomic_DNA"/>
</dbReference>
<evidence type="ECO:0000313" key="1">
    <source>
        <dbReference type="EMBL" id="VFK64970.1"/>
    </source>
</evidence>
<name>A0A451AFZ3_9GAMM</name>